<keyword evidence="4" id="KW-1185">Reference proteome</keyword>
<reference evidence="3 4" key="1">
    <citation type="submission" date="2015-01" db="EMBL/GenBank/DDBJ databases">
        <title>Evolution of Trichinella species and genotypes.</title>
        <authorList>
            <person name="Korhonen P.K."/>
            <person name="Edoardo P."/>
            <person name="Giuseppe L.R."/>
            <person name="Gasser R.B."/>
        </authorList>
    </citation>
    <scope>NUCLEOTIDE SEQUENCE [LARGE SCALE GENOMIC DNA]</scope>
    <source>
        <strain evidence="1">ISS13</strain>
        <strain evidence="2">ISS588</strain>
    </source>
</reference>
<accession>A0A0V1IAA5</accession>
<evidence type="ECO:0000313" key="1">
    <source>
        <dbReference type="EMBL" id="KRY73149.1"/>
    </source>
</evidence>
<organism evidence="2 4">
    <name type="scientific">Trichinella pseudospiralis</name>
    <name type="common">Parasitic roundworm</name>
    <dbReference type="NCBI Taxonomy" id="6337"/>
    <lineage>
        <taxon>Eukaryota</taxon>
        <taxon>Metazoa</taxon>
        <taxon>Ecdysozoa</taxon>
        <taxon>Nematoda</taxon>
        <taxon>Enoplea</taxon>
        <taxon>Dorylaimia</taxon>
        <taxon>Trichinellida</taxon>
        <taxon>Trichinellidae</taxon>
        <taxon>Trichinella</taxon>
    </lineage>
</organism>
<sequence length="97" mass="10935">MESQQKCFVLCWLRRRGKSVGVRTRSVCVNITFRFDAALEAIATVLHQCQGDLPPALGCGLRQPDSTKRRGTMHNRLFIMGPNLPPALKRKSREPTN</sequence>
<evidence type="ECO:0000313" key="2">
    <source>
        <dbReference type="EMBL" id="KRZ19771.1"/>
    </source>
</evidence>
<name>A0A0V1IAA5_TRIPS</name>
<dbReference type="AlphaFoldDB" id="A0A0V1IAA5"/>
<protein>
    <submittedName>
        <fullName evidence="2">Uncharacterized protein</fullName>
    </submittedName>
</protein>
<proteinExistence type="predicted"/>
<comment type="caution">
    <text evidence="2">The sequence shown here is derived from an EMBL/GenBank/DDBJ whole genome shotgun (WGS) entry which is preliminary data.</text>
</comment>
<dbReference type="EMBL" id="JYDS01000267">
    <property type="protein sequence ID" value="KRZ19771.1"/>
    <property type="molecule type" value="Genomic_DNA"/>
</dbReference>
<dbReference type="EMBL" id="JYDR01000037">
    <property type="protein sequence ID" value="KRY73149.1"/>
    <property type="molecule type" value="Genomic_DNA"/>
</dbReference>
<dbReference type="Proteomes" id="UP000054805">
    <property type="component" value="Unassembled WGS sequence"/>
</dbReference>
<dbReference type="Proteomes" id="UP000054632">
    <property type="component" value="Unassembled WGS sequence"/>
</dbReference>
<evidence type="ECO:0000313" key="4">
    <source>
        <dbReference type="Proteomes" id="UP000054805"/>
    </source>
</evidence>
<gene>
    <name evidence="1" type="ORF">T4A_4071</name>
    <name evidence="2" type="ORF">T4B_14667</name>
</gene>
<evidence type="ECO:0000313" key="3">
    <source>
        <dbReference type="Proteomes" id="UP000054632"/>
    </source>
</evidence>